<dbReference type="Proteomes" id="UP000006230">
    <property type="component" value="Unassembled WGS sequence"/>
</dbReference>
<keyword evidence="2" id="KW-1185">Reference proteome</keyword>
<proteinExistence type="predicted"/>
<sequence length="83" mass="8942">MGRRVMVWVMRECVDGVEGAWWPVVAERTILSGALPPSARGAASPEVFSNQRRCRGRAQEEMLAGGWTSARLAGQVGGGREEG</sequence>
<gene>
    <name evidence="1" type="ORF">R2601_19155</name>
</gene>
<dbReference type="EMBL" id="AATQ01000013">
    <property type="protein sequence ID" value="EAU46609.1"/>
    <property type="molecule type" value="Genomic_DNA"/>
</dbReference>
<evidence type="ECO:0000313" key="2">
    <source>
        <dbReference type="Proteomes" id="UP000006230"/>
    </source>
</evidence>
<accession>Q0FQS3</accession>
<organism evidence="1 2">
    <name type="scientific">Salipiger bermudensis (strain DSM 26914 / JCM 13377 / KCTC 12554 / HTCC2601)</name>
    <name type="common">Pelagibaca bermudensis</name>
    <dbReference type="NCBI Taxonomy" id="314265"/>
    <lineage>
        <taxon>Bacteria</taxon>
        <taxon>Pseudomonadati</taxon>
        <taxon>Pseudomonadota</taxon>
        <taxon>Alphaproteobacteria</taxon>
        <taxon>Rhodobacterales</taxon>
        <taxon>Roseobacteraceae</taxon>
        <taxon>Salipiger</taxon>
    </lineage>
</organism>
<comment type="caution">
    <text evidence="1">The sequence shown here is derived from an EMBL/GenBank/DDBJ whole genome shotgun (WGS) entry which is preliminary data.</text>
</comment>
<dbReference type="STRING" id="314265.R2601_19155"/>
<dbReference type="AlphaFoldDB" id="Q0FQS3"/>
<evidence type="ECO:0000313" key="1">
    <source>
        <dbReference type="EMBL" id="EAU46609.1"/>
    </source>
</evidence>
<reference evidence="1 2" key="1">
    <citation type="journal article" date="2010" name="J. Bacteriol.">
        <title>Genome sequences of Pelagibaca bermudensis HTCC2601T and Maritimibacter alkaliphilus HTCC2654T, the type strains of two marine Roseobacter genera.</title>
        <authorList>
            <person name="Thrash J.C."/>
            <person name="Cho J.C."/>
            <person name="Ferriera S."/>
            <person name="Johnson J."/>
            <person name="Vergin K.L."/>
            <person name="Giovannoni S.J."/>
        </authorList>
    </citation>
    <scope>NUCLEOTIDE SEQUENCE [LARGE SCALE GENOMIC DNA]</scope>
    <source>
        <strain evidence="2">DSM 26914 / JCM 13377 / KCTC 12554 / HTCC2601</strain>
    </source>
</reference>
<dbReference type="HOGENOM" id="CLU_2539552_0_0_5"/>
<protein>
    <submittedName>
        <fullName evidence="1">Arginine/ornithine transport system ATPase</fullName>
    </submittedName>
</protein>
<name>Q0FQS3_SALBH</name>